<feature type="domain" description="Cytochrome C Planctomycete-type" evidence="5">
    <location>
        <begin position="44"/>
        <end position="102"/>
    </location>
</feature>
<feature type="signal peptide" evidence="2">
    <location>
        <begin position="1"/>
        <end position="25"/>
    </location>
</feature>
<organism evidence="7 8">
    <name type="scientific">Phragmitibacter flavus</name>
    <dbReference type="NCBI Taxonomy" id="2576071"/>
    <lineage>
        <taxon>Bacteria</taxon>
        <taxon>Pseudomonadati</taxon>
        <taxon>Verrucomicrobiota</taxon>
        <taxon>Verrucomicrobiia</taxon>
        <taxon>Verrucomicrobiales</taxon>
        <taxon>Verrucomicrobiaceae</taxon>
        <taxon>Phragmitibacter</taxon>
    </lineage>
</organism>
<dbReference type="RefSeq" id="WP_138085773.1">
    <property type="nucleotide sequence ID" value="NZ_VAUV01000006.1"/>
</dbReference>
<evidence type="ECO:0000259" key="4">
    <source>
        <dbReference type="Pfam" id="PF07587"/>
    </source>
</evidence>
<protein>
    <submittedName>
        <fullName evidence="7">DUF1553 domain-containing protein</fullName>
    </submittedName>
</protein>
<name>A0A5R8KF66_9BACT</name>
<evidence type="ECO:0000259" key="6">
    <source>
        <dbReference type="Pfam" id="PF25275"/>
    </source>
</evidence>
<dbReference type="InterPro" id="IPR036909">
    <property type="entry name" value="Cyt_c-like_dom_sf"/>
</dbReference>
<dbReference type="AlphaFoldDB" id="A0A5R8KF66"/>
<dbReference type="Pfam" id="PF07587">
    <property type="entry name" value="PSD1"/>
    <property type="match status" value="1"/>
</dbReference>
<evidence type="ECO:0000256" key="2">
    <source>
        <dbReference type="SAM" id="SignalP"/>
    </source>
</evidence>
<dbReference type="Pfam" id="PF25275">
    <property type="entry name" value="Golvesin_C"/>
    <property type="match status" value="1"/>
</dbReference>
<gene>
    <name evidence="7" type="ORF">FEM03_08475</name>
</gene>
<feature type="domain" description="DUF1553" evidence="4">
    <location>
        <begin position="688"/>
        <end position="940"/>
    </location>
</feature>
<feature type="chain" id="PRO_5024412650" evidence="2">
    <location>
        <begin position="26"/>
        <end position="968"/>
    </location>
</feature>
<evidence type="ECO:0000259" key="5">
    <source>
        <dbReference type="Pfam" id="PF07635"/>
    </source>
</evidence>
<feature type="domain" description="Golvesin/Xly CBD-like" evidence="6">
    <location>
        <begin position="460"/>
        <end position="583"/>
    </location>
</feature>
<dbReference type="PANTHER" id="PTHR35889">
    <property type="entry name" value="CYCLOINULO-OLIGOSACCHARIDE FRUCTANOTRANSFERASE-RELATED"/>
    <property type="match status" value="1"/>
</dbReference>
<dbReference type="GO" id="GO:0009055">
    <property type="term" value="F:electron transfer activity"/>
    <property type="evidence" value="ECO:0007669"/>
    <property type="project" value="InterPro"/>
</dbReference>
<dbReference type="InterPro" id="IPR011429">
    <property type="entry name" value="Cyt_c_Planctomycete-type"/>
</dbReference>
<dbReference type="InterPro" id="IPR022655">
    <property type="entry name" value="DUF1553"/>
</dbReference>
<feature type="coiled-coil region" evidence="1">
    <location>
        <begin position="410"/>
        <end position="437"/>
    </location>
</feature>
<feature type="coiled-coil region" evidence="1">
    <location>
        <begin position="606"/>
        <end position="633"/>
    </location>
</feature>
<keyword evidence="8" id="KW-1185">Reference proteome</keyword>
<sequence>MNPPLIRFLLSLVLALFASNLAASAPDPTEFFEKKVRPILIERCFECHSNTAKIKGGLALDSKHDWTTGGDTGPAIIPGQPEESLLIQAITWSDLDLQMPPKKKLSDSEIHILTTWIANGAHDPRESSASSTPRPTMATTVEQGRQFWSYTPIQNPDLPKVADPSWPSHPIDHFILAKLEQNHLTPAPDAAPEVLVRRLAYNLIGLPPTPTQIDQFTKHASTDRPAAILALIDELMASPHFGEKWARHWLDIPRFAESSGGGRTLLFKDAWRYRDYIIHAFNHDRPLDQLIREHIAGDLLPATTPDDRTRNLIATGFLALGPTIYEEQDKQQLRFDIIDEQLDTLGKAFLGQTISCARCHDHKFDPITHADYYALAGIFASTRTLADYKANVATWVTTPLPLAPDQEKHHHDLETRYTTLEKTLKQNKNQLAKLKDQTTGLAFKTNQPIPLKEVPGIVLDDSQAQANGDWKHSRYSSHYFGEGYLHDQNTGKGSKTLTFTPKLPASGRYEIRLAYTPQHDRAKNVPIHIFHALGDQTIHVDQTQTPDIENRFVSLGTFTFEKDGDAYLIISNEGTEGFVTVDLLQFLPEGSSDQLAAKPTDKQKGKSQVNIALRDLQKQIKEQESALKELKATRSLRPVAMTVREEDTIAPTQIRIRGDVHQPGPTVPRGFLSVVTPQNPPIPDHQSGRLELAEWLTNPQNPLTARVLVNRIWHALFGAGLVRTTDNFGTTGDAPSHPELLDYLAQQLVQNQWSTKTLIRQILTTRTWQLAHGTQPSDPDNRLLSHAHRRRLDAEPIRDTILIAANTLDPKIGGTNIEGASETDAASESASNIEYHYQFNDTRRSIYTPAFRNNRLEIFEIFDFGDINTAQGQRQTSTVAPQALYFLNNPFVLQQSQQAAQHALTNPSTPTDEKRLDHAFLTTLSRLPTATERDHCQHFLDSSTLPDEQTWAALYQSLFGSLDFRYLD</sequence>
<accession>A0A5R8KF66</accession>
<dbReference type="PANTHER" id="PTHR35889:SF3">
    <property type="entry name" value="F-BOX DOMAIN-CONTAINING PROTEIN"/>
    <property type="match status" value="1"/>
</dbReference>
<dbReference type="SUPFAM" id="SSF46626">
    <property type="entry name" value="Cytochrome c"/>
    <property type="match status" value="1"/>
</dbReference>
<dbReference type="EMBL" id="VAUV01000006">
    <property type="protein sequence ID" value="TLD70944.1"/>
    <property type="molecule type" value="Genomic_DNA"/>
</dbReference>
<evidence type="ECO:0000313" key="8">
    <source>
        <dbReference type="Proteomes" id="UP000306196"/>
    </source>
</evidence>
<dbReference type="Pfam" id="PF07583">
    <property type="entry name" value="PSCyt2"/>
    <property type="match status" value="1"/>
</dbReference>
<dbReference type="GO" id="GO:0020037">
    <property type="term" value="F:heme binding"/>
    <property type="evidence" value="ECO:0007669"/>
    <property type="project" value="InterPro"/>
</dbReference>
<proteinExistence type="predicted"/>
<dbReference type="OrthoDB" id="174637at2"/>
<evidence type="ECO:0000259" key="3">
    <source>
        <dbReference type="Pfam" id="PF07583"/>
    </source>
</evidence>
<evidence type="ECO:0000313" key="7">
    <source>
        <dbReference type="EMBL" id="TLD70944.1"/>
    </source>
</evidence>
<dbReference type="Proteomes" id="UP000306196">
    <property type="component" value="Unassembled WGS sequence"/>
</dbReference>
<dbReference type="InterPro" id="IPR033803">
    <property type="entry name" value="CBD-like_Golvesin-Xly"/>
</dbReference>
<evidence type="ECO:0000256" key="1">
    <source>
        <dbReference type="SAM" id="Coils"/>
    </source>
</evidence>
<reference evidence="7 8" key="1">
    <citation type="submission" date="2019-05" db="EMBL/GenBank/DDBJ databases">
        <title>Verrucobacter flavum gen. nov., sp. nov. a new member of the family Verrucomicrobiaceae.</title>
        <authorList>
            <person name="Szuroczki S."/>
            <person name="Abbaszade G."/>
            <person name="Szabo A."/>
            <person name="Felfoldi T."/>
            <person name="Schumann P."/>
            <person name="Boka K."/>
            <person name="Keki Z."/>
            <person name="Toumi M."/>
            <person name="Toth E."/>
        </authorList>
    </citation>
    <scope>NUCLEOTIDE SEQUENCE [LARGE SCALE GENOMIC DNA]</scope>
    <source>
        <strain evidence="7 8">MG-N-17</strain>
    </source>
</reference>
<dbReference type="Pfam" id="PF07635">
    <property type="entry name" value="PSCyt1"/>
    <property type="match status" value="1"/>
</dbReference>
<keyword evidence="2" id="KW-0732">Signal</keyword>
<comment type="caution">
    <text evidence="7">The sequence shown here is derived from an EMBL/GenBank/DDBJ whole genome shotgun (WGS) entry which is preliminary data.</text>
</comment>
<dbReference type="InterPro" id="IPR011444">
    <property type="entry name" value="DUF1549"/>
</dbReference>
<keyword evidence="1" id="KW-0175">Coiled coil</keyword>
<feature type="domain" description="DUF1549" evidence="3">
    <location>
        <begin position="170"/>
        <end position="383"/>
    </location>
</feature>